<evidence type="ECO:0000313" key="3">
    <source>
        <dbReference type="Proteomes" id="UP001429354"/>
    </source>
</evidence>
<dbReference type="EMBL" id="QOVG01000006">
    <property type="protein sequence ID" value="NDK39330.1"/>
    <property type="molecule type" value="Genomic_DNA"/>
</dbReference>
<accession>A0ABX0AGQ5</accession>
<dbReference type="PROSITE" id="PS51257">
    <property type="entry name" value="PROKAR_LIPOPROTEIN"/>
    <property type="match status" value="1"/>
</dbReference>
<proteinExistence type="predicted"/>
<name>A0ABX0AGQ5_9GAMM</name>
<sequence>MRNRIVTLACAILLPAALAGCGCTREDPDCAAAGEALSDTAYREQLKAAVQRLFDAGELGEINTLVRPGMPPGLPGRYGVAVAPEFNALASKPLYQRTLFDARGHLVAVFVGWAAGKGVVVDLVNEDGVVPPDTFAPMTDYGDGVLLVCSPKG</sequence>
<keyword evidence="1" id="KW-0732">Signal</keyword>
<gene>
    <name evidence="2" type="ORF">DT603_10800</name>
</gene>
<evidence type="ECO:0000256" key="1">
    <source>
        <dbReference type="SAM" id="SignalP"/>
    </source>
</evidence>
<reference evidence="2 3" key="1">
    <citation type="submission" date="2018-07" db="EMBL/GenBank/DDBJ databases">
        <title>Whole genome Sequencing of Pseudoxanthomonas gei KCTC 32298 (T).</title>
        <authorList>
            <person name="Kumar S."/>
            <person name="Bansal K."/>
            <person name="Kaur A."/>
            <person name="Patil P."/>
            <person name="Sharma S."/>
            <person name="Patil P.B."/>
        </authorList>
    </citation>
    <scope>NUCLEOTIDE SEQUENCE [LARGE SCALE GENOMIC DNA]</scope>
    <source>
        <strain evidence="2 3">KCTC 32298</strain>
    </source>
</reference>
<dbReference type="Proteomes" id="UP001429354">
    <property type="component" value="Unassembled WGS sequence"/>
</dbReference>
<dbReference type="RefSeq" id="WP_162349894.1">
    <property type="nucleotide sequence ID" value="NZ_QOVG01000006.1"/>
</dbReference>
<feature type="signal peptide" evidence="1">
    <location>
        <begin position="1"/>
        <end position="19"/>
    </location>
</feature>
<organism evidence="2 3">
    <name type="scientific">Pseudoxanthomonas gei</name>
    <dbReference type="NCBI Taxonomy" id="1383030"/>
    <lineage>
        <taxon>Bacteria</taxon>
        <taxon>Pseudomonadati</taxon>
        <taxon>Pseudomonadota</taxon>
        <taxon>Gammaproteobacteria</taxon>
        <taxon>Lysobacterales</taxon>
        <taxon>Lysobacteraceae</taxon>
        <taxon>Pseudoxanthomonas</taxon>
    </lineage>
</organism>
<protein>
    <submittedName>
        <fullName evidence="2">Uncharacterized protein</fullName>
    </submittedName>
</protein>
<comment type="caution">
    <text evidence="2">The sequence shown here is derived from an EMBL/GenBank/DDBJ whole genome shotgun (WGS) entry which is preliminary data.</text>
</comment>
<feature type="chain" id="PRO_5047229159" evidence="1">
    <location>
        <begin position="20"/>
        <end position="153"/>
    </location>
</feature>
<keyword evidence="3" id="KW-1185">Reference proteome</keyword>
<evidence type="ECO:0000313" key="2">
    <source>
        <dbReference type="EMBL" id="NDK39330.1"/>
    </source>
</evidence>